<protein>
    <recommendedName>
        <fullName evidence="3">peptidylprolyl isomerase</fullName>
        <ecNumber evidence="3">5.2.1.8</ecNumber>
    </recommendedName>
</protein>
<feature type="compositionally biased region" description="Basic residues" evidence="6">
    <location>
        <begin position="723"/>
        <end position="739"/>
    </location>
</feature>
<dbReference type="GO" id="GO:0005737">
    <property type="term" value="C:cytoplasm"/>
    <property type="evidence" value="ECO:0007669"/>
    <property type="project" value="TreeGrafter"/>
</dbReference>
<dbReference type="FunFam" id="2.40.100.10:FF:000022">
    <property type="entry name" value="Peptidyl-prolyl cis-trans isomerase CYP95"/>
    <property type="match status" value="1"/>
</dbReference>
<feature type="compositionally biased region" description="Basic and acidic residues" evidence="6">
    <location>
        <begin position="181"/>
        <end position="205"/>
    </location>
</feature>
<comment type="similarity">
    <text evidence="2">Belongs to the cyclophilin-type PPIase family.</text>
</comment>
<evidence type="ECO:0000259" key="7">
    <source>
        <dbReference type="PROSITE" id="PS50072"/>
    </source>
</evidence>
<comment type="catalytic activity">
    <reaction evidence="1">
        <text>[protein]-peptidylproline (omega=180) = [protein]-peptidylproline (omega=0)</text>
        <dbReference type="Rhea" id="RHEA:16237"/>
        <dbReference type="Rhea" id="RHEA-COMP:10747"/>
        <dbReference type="Rhea" id="RHEA-COMP:10748"/>
        <dbReference type="ChEBI" id="CHEBI:83833"/>
        <dbReference type="ChEBI" id="CHEBI:83834"/>
        <dbReference type="EC" id="5.2.1.8"/>
    </reaction>
</comment>
<evidence type="ECO:0000256" key="1">
    <source>
        <dbReference type="ARBA" id="ARBA00000971"/>
    </source>
</evidence>
<name>A0A2U1L301_ARTAN</name>
<dbReference type="SUPFAM" id="SSF50891">
    <property type="entry name" value="Cyclophilin-like"/>
    <property type="match status" value="1"/>
</dbReference>
<feature type="compositionally biased region" description="Basic residues" evidence="6">
    <location>
        <begin position="550"/>
        <end position="562"/>
    </location>
</feature>
<gene>
    <name evidence="8" type="ORF">CTI12_AA538700</name>
</gene>
<keyword evidence="4" id="KW-0697">Rotamase</keyword>
<dbReference type="InterPro" id="IPR029000">
    <property type="entry name" value="Cyclophilin-like_dom_sf"/>
</dbReference>
<dbReference type="PANTHER" id="PTHR11071:SF561">
    <property type="entry name" value="PEPTIDYL-PROLYL CIS-TRANS ISOMERASE D-RELATED"/>
    <property type="match status" value="1"/>
</dbReference>
<feature type="compositionally biased region" description="Low complexity" evidence="6">
    <location>
        <begin position="507"/>
        <end position="523"/>
    </location>
</feature>
<accession>A0A2U1L301</accession>
<dbReference type="STRING" id="35608.A0A2U1L301"/>
<sequence length="766" mass="86284">MNKKNPLVYLDVSIDGDPVERMVFELFADIVPKTAENFRALCTGEKGNSQKIGRPLHYKGSFFHRIIKGSLAQGGDFFKRDGSYGESIYGGKFPDESSKMKHDAAGLLTMAIADRDSRGSLFNVTLGANRHLDRKYVIFGKLVQGGDVLKKIENAGDEDGRPTVTVKIIYCGEISEGENQSSDKKPPSKKAGKDVSSEVHSVEVKKKGKRKKSSKERRKKRKRYSSSDSDSSSDMESDSSDSDSDFDSDISSSSSSSSSDLSSSSDDRRKRKKRSSRRDRHRRSKRRDKRREKKRRKRDRKSKRRSKRTSDSESGGEDENGSEDNGDVKKPNRNHNKITDGNEFPAEVEDGSVHHKAGDTYDAHEREESEYPKENGDRPSNGVDVVKTSERPDVVSDHLRNSRSISRSPQKALSKSMSISPRRSPGLGPRHNLSRSPSVSGSPRRALPPKNRSLSRSLSPLRSVSRSPVRGKSTRSISPIPVRSRISKSVSRSPSPSPRRPSRKSVSRSPVRSSRSYSRSPVRSTKRSLSRSSGRAPLRRISSRSPVRAPARRSSRGSRRSYSRSPIGGRRGRSPLGDRVRSLSRSVSPDGSPKRIRRGRGFSNRYSYARRYHSPDRSPVRSYRYGRSDRDRYSSYRRRSPLRDRSPPRYRARRSRTRSPSVSRSPVRYRRRYSRSRSPVETSRYRPSPPVERRRPPRSRTPPSRSRTPPSRSRSPYEPSPRRTSKSKSKSVSRSRSRSRSSSGSPPAVKKGLVSYGDGSPDSSQK</sequence>
<keyword evidence="5 8" id="KW-0413">Isomerase</keyword>
<feature type="compositionally biased region" description="Basic and acidic residues" evidence="6">
    <location>
        <begin position="387"/>
        <end position="400"/>
    </location>
</feature>
<feature type="compositionally biased region" description="Basic and acidic residues" evidence="6">
    <location>
        <begin position="351"/>
        <end position="377"/>
    </location>
</feature>
<proteinExistence type="inferred from homology"/>
<feature type="compositionally biased region" description="Acidic residues" evidence="6">
    <location>
        <begin position="231"/>
        <end position="248"/>
    </location>
</feature>
<dbReference type="EC" id="5.2.1.8" evidence="3"/>
<feature type="compositionally biased region" description="Basic residues" evidence="6">
    <location>
        <begin position="648"/>
        <end position="657"/>
    </location>
</feature>
<comment type="caution">
    <text evidence="8">The sequence shown here is derived from an EMBL/GenBank/DDBJ whole genome shotgun (WGS) entry which is preliminary data.</text>
</comment>
<evidence type="ECO:0000256" key="3">
    <source>
        <dbReference type="ARBA" id="ARBA00013194"/>
    </source>
</evidence>
<evidence type="ECO:0000313" key="8">
    <source>
        <dbReference type="EMBL" id="PWA43389.1"/>
    </source>
</evidence>
<feature type="region of interest" description="Disordered" evidence="6">
    <location>
        <begin position="177"/>
        <end position="766"/>
    </location>
</feature>
<feature type="compositionally biased region" description="Low complexity" evidence="6">
    <location>
        <begin position="701"/>
        <end position="717"/>
    </location>
</feature>
<dbReference type="Pfam" id="PF00160">
    <property type="entry name" value="Pro_isomerase"/>
    <property type="match status" value="1"/>
</dbReference>
<feature type="compositionally biased region" description="Low complexity" evidence="6">
    <location>
        <begin position="434"/>
        <end position="445"/>
    </location>
</feature>
<dbReference type="PRINTS" id="PR00153">
    <property type="entry name" value="CSAPPISMRASE"/>
</dbReference>
<dbReference type="AlphaFoldDB" id="A0A2U1L301"/>
<organism evidence="8 9">
    <name type="scientific">Artemisia annua</name>
    <name type="common">Sweet wormwood</name>
    <dbReference type="NCBI Taxonomy" id="35608"/>
    <lineage>
        <taxon>Eukaryota</taxon>
        <taxon>Viridiplantae</taxon>
        <taxon>Streptophyta</taxon>
        <taxon>Embryophyta</taxon>
        <taxon>Tracheophyta</taxon>
        <taxon>Spermatophyta</taxon>
        <taxon>Magnoliopsida</taxon>
        <taxon>eudicotyledons</taxon>
        <taxon>Gunneridae</taxon>
        <taxon>Pentapetalae</taxon>
        <taxon>asterids</taxon>
        <taxon>campanulids</taxon>
        <taxon>Asterales</taxon>
        <taxon>Asteraceae</taxon>
        <taxon>Asteroideae</taxon>
        <taxon>Anthemideae</taxon>
        <taxon>Artemisiinae</taxon>
        <taxon>Artemisia</taxon>
    </lineage>
</organism>
<feature type="compositionally biased region" description="Acidic residues" evidence="6">
    <location>
        <begin position="314"/>
        <end position="325"/>
    </location>
</feature>
<evidence type="ECO:0000256" key="2">
    <source>
        <dbReference type="ARBA" id="ARBA00007365"/>
    </source>
</evidence>
<dbReference type="Proteomes" id="UP000245207">
    <property type="component" value="Unassembled WGS sequence"/>
</dbReference>
<feature type="compositionally biased region" description="Polar residues" evidence="6">
    <location>
        <begin position="402"/>
        <end position="421"/>
    </location>
</feature>
<dbReference type="GO" id="GO:0016018">
    <property type="term" value="F:cyclosporin A binding"/>
    <property type="evidence" value="ECO:0007669"/>
    <property type="project" value="TreeGrafter"/>
</dbReference>
<dbReference type="EMBL" id="PKPP01011847">
    <property type="protein sequence ID" value="PWA43389.1"/>
    <property type="molecule type" value="Genomic_DNA"/>
</dbReference>
<dbReference type="GO" id="GO:0003755">
    <property type="term" value="F:peptidyl-prolyl cis-trans isomerase activity"/>
    <property type="evidence" value="ECO:0007669"/>
    <property type="project" value="UniProtKB-KW"/>
</dbReference>
<dbReference type="PROSITE" id="PS50072">
    <property type="entry name" value="CSA_PPIASE_2"/>
    <property type="match status" value="1"/>
</dbReference>
<feature type="compositionally biased region" description="Basic residues" evidence="6">
    <location>
        <begin position="269"/>
        <end position="307"/>
    </location>
</feature>
<evidence type="ECO:0000256" key="4">
    <source>
        <dbReference type="ARBA" id="ARBA00023110"/>
    </source>
</evidence>
<dbReference type="GO" id="GO:0006457">
    <property type="term" value="P:protein folding"/>
    <property type="evidence" value="ECO:0007669"/>
    <property type="project" value="TreeGrafter"/>
</dbReference>
<feature type="compositionally biased region" description="Low complexity" evidence="6">
    <location>
        <begin position="452"/>
        <end position="494"/>
    </location>
</feature>
<feature type="compositionally biased region" description="Low complexity" evidence="6">
    <location>
        <begin position="249"/>
        <end position="264"/>
    </location>
</feature>
<dbReference type="InterPro" id="IPR002130">
    <property type="entry name" value="Cyclophilin-type_PPIase_dom"/>
</dbReference>
<evidence type="ECO:0000256" key="5">
    <source>
        <dbReference type="ARBA" id="ARBA00023235"/>
    </source>
</evidence>
<keyword evidence="9" id="KW-1185">Reference proteome</keyword>
<evidence type="ECO:0000256" key="6">
    <source>
        <dbReference type="SAM" id="MobiDB-lite"/>
    </source>
</evidence>
<dbReference type="OrthoDB" id="1166594at2759"/>
<feature type="domain" description="PPIase cyclophilin-type" evidence="7">
    <location>
        <begin position="9"/>
        <end position="173"/>
    </location>
</feature>
<evidence type="ECO:0000313" key="9">
    <source>
        <dbReference type="Proteomes" id="UP000245207"/>
    </source>
</evidence>
<reference evidence="8 9" key="1">
    <citation type="journal article" date="2018" name="Mol. Plant">
        <title>The genome of Artemisia annua provides insight into the evolution of Asteraceae family and artemisinin biosynthesis.</title>
        <authorList>
            <person name="Shen Q."/>
            <person name="Zhang L."/>
            <person name="Liao Z."/>
            <person name="Wang S."/>
            <person name="Yan T."/>
            <person name="Shi P."/>
            <person name="Liu M."/>
            <person name="Fu X."/>
            <person name="Pan Q."/>
            <person name="Wang Y."/>
            <person name="Lv Z."/>
            <person name="Lu X."/>
            <person name="Zhang F."/>
            <person name="Jiang W."/>
            <person name="Ma Y."/>
            <person name="Chen M."/>
            <person name="Hao X."/>
            <person name="Li L."/>
            <person name="Tang Y."/>
            <person name="Lv G."/>
            <person name="Zhou Y."/>
            <person name="Sun X."/>
            <person name="Brodelius P.E."/>
            <person name="Rose J.K.C."/>
            <person name="Tang K."/>
        </authorList>
    </citation>
    <scope>NUCLEOTIDE SEQUENCE [LARGE SCALE GENOMIC DNA]</scope>
    <source>
        <strain evidence="9">cv. Huhao1</strain>
        <tissue evidence="8">Leaf</tissue>
    </source>
</reference>
<dbReference type="PANTHER" id="PTHR11071">
    <property type="entry name" value="PEPTIDYL-PROLYL CIS-TRANS ISOMERASE"/>
    <property type="match status" value="1"/>
</dbReference>
<dbReference type="Gene3D" id="2.40.100.10">
    <property type="entry name" value="Cyclophilin-like"/>
    <property type="match status" value="1"/>
</dbReference>
<feature type="compositionally biased region" description="Basic residues" evidence="6">
    <location>
        <begin position="206"/>
        <end position="224"/>
    </location>
</feature>